<sequence>MNGAERTERTERTERAGRAERTARAEPGAPGGDRWAYIGSFTSGGGHGITVASVDPADGALTPVTTVNSLVNPSCLALVRDTGVLYAVSDADQGRAAAFRTGDGRLAPLGEPVDVGGAGPAYLSVAAGRLLTANYGTGSVSSLALRPDGSPAGPPAVLAHRGAGPDPERQTGPHAHQVLPDPSGRWLLSVDLGTDSVRVCALDPDSGAPRPHAETALRAGSGPRHLAFHPYEDVVYVLHELMPRLTVCHWDPGAGRLEPVTELKVGGEDVPAGVRAYPSVVLFAPDGRFAWAAVRGTNRIHTLSLADGADRPRVTGVVSCGGDWPRDLVTDASGRLLYVVNEWSGDVTWFAVDPADGGLSPAGAVRVPAAACLVFS</sequence>
<keyword evidence="4" id="KW-1185">Reference proteome</keyword>
<evidence type="ECO:0000313" key="3">
    <source>
        <dbReference type="EMBL" id="MFB9557219.1"/>
    </source>
</evidence>
<dbReference type="Gene3D" id="2.130.10.10">
    <property type="entry name" value="YVTN repeat-like/Quinoprotein amine dehydrogenase"/>
    <property type="match status" value="1"/>
</dbReference>
<reference evidence="3 4" key="1">
    <citation type="submission" date="2024-09" db="EMBL/GenBank/DDBJ databases">
        <authorList>
            <person name="Sun Q."/>
            <person name="Mori K."/>
        </authorList>
    </citation>
    <scope>NUCLEOTIDE SEQUENCE [LARGE SCALE GENOMIC DNA]</scope>
    <source>
        <strain evidence="3 4">JCM 4414</strain>
    </source>
</reference>
<protein>
    <submittedName>
        <fullName evidence="3">Lactonase family protein</fullName>
    </submittedName>
</protein>
<feature type="region of interest" description="Disordered" evidence="2">
    <location>
        <begin position="1"/>
        <end position="34"/>
    </location>
</feature>
<dbReference type="InterPro" id="IPR050282">
    <property type="entry name" value="Cycloisomerase_2"/>
</dbReference>
<dbReference type="PANTHER" id="PTHR30344">
    <property type="entry name" value="6-PHOSPHOGLUCONOLACTONASE-RELATED"/>
    <property type="match status" value="1"/>
</dbReference>
<dbReference type="InterPro" id="IPR019405">
    <property type="entry name" value="Lactonase_7-beta_prop"/>
</dbReference>
<accession>A0ABV5QW26</accession>
<comment type="caution">
    <text evidence="3">The sequence shown here is derived from an EMBL/GenBank/DDBJ whole genome shotgun (WGS) entry which is preliminary data.</text>
</comment>
<evidence type="ECO:0000256" key="1">
    <source>
        <dbReference type="ARBA" id="ARBA00005564"/>
    </source>
</evidence>
<dbReference type="EMBL" id="JBHMCT010000014">
    <property type="protein sequence ID" value="MFB9557219.1"/>
    <property type="molecule type" value="Genomic_DNA"/>
</dbReference>
<comment type="similarity">
    <text evidence="1">Belongs to the cycloisomerase 2 family.</text>
</comment>
<proteinExistence type="inferred from homology"/>
<gene>
    <name evidence="3" type="ORF">ACFFTP_23910</name>
</gene>
<feature type="compositionally biased region" description="Basic and acidic residues" evidence="2">
    <location>
        <begin position="1"/>
        <end position="24"/>
    </location>
</feature>
<feature type="region of interest" description="Disordered" evidence="2">
    <location>
        <begin position="148"/>
        <end position="180"/>
    </location>
</feature>
<dbReference type="InterPro" id="IPR015943">
    <property type="entry name" value="WD40/YVTN_repeat-like_dom_sf"/>
</dbReference>
<dbReference type="SUPFAM" id="SSF51004">
    <property type="entry name" value="C-terminal (heme d1) domain of cytochrome cd1-nitrite reductase"/>
    <property type="match status" value="1"/>
</dbReference>
<dbReference type="Pfam" id="PF10282">
    <property type="entry name" value="Lactonase"/>
    <property type="match status" value="1"/>
</dbReference>
<dbReference type="Proteomes" id="UP001589716">
    <property type="component" value="Unassembled WGS sequence"/>
</dbReference>
<dbReference type="PANTHER" id="PTHR30344:SF1">
    <property type="entry name" value="6-PHOSPHOGLUCONOLACTONASE"/>
    <property type="match status" value="1"/>
</dbReference>
<organism evidence="3 4">
    <name type="scientific">Streptomyces roseoviridis</name>
    <dbReference type="NCBI Taxonomy" id="67361"/>
    <lineage>
        <taxon>Bacteria</taxon>
        <taxon>Bacillati</taxon>
        <taxon>Actinomycetota</taxon>
        <taxon>Actinomycetes</taxon>
        <taxon>Kitasatosporales</taxon>
        <taxon>Streptomycetaceae</taxon>
        <taxon>Streptomyces</taxon>
    </lineage>
</organism>
<dbReference type="RefSeq" id="WP_382746015.1">
    <property type="nucleotide sequence ID" value="NZ_BAAAWU010000001.1"/>
</dbReference>
<name>A0ABV5QW26_9ACTN</name>
<dbReference type="InterPro" id="IPR011048">
    <property type="entry name" value="Haem_d1_sf"/>
</dbReference>
<evidence type="ECO:0000313" key="4">
    <source>
        <dbReference type="Proteomes" id="UP001589716"/>
    </source>
</evidence>
<evidence type="ECO:0000256" key="2">
    <source>
        <dbReference type="SAM" id="MobiDB-lite"/>
    </source>
</evidence>